<organism evidence="1 2">
    <name type="scientific">Catharanthus roseus</name>
    <name type="common">Madagascar periwinkle</name>
    <name type="synonym">Vinca rosea</name>
    <dbReference type="NCBI Taxonomy" id="4058"/>
    <lineage>
        <taxon>Eukaryota</taxon>
        <taxon>Viridiplantae</taxon>
        <taxon>Streptophyta</taxon>
        <taxon>Embryophyta</taxon>
        <taxon>Tracheophyta</taxon>
        <taxon>Spermatophyta</taxon>
        <taxon>Magnoliopsida</taxon>
        <taxon>eudicotyledons</taxon>
        <taxon>Gunneridae</taxon>
        <taxon>Pentapetalae</taxon>
        <taxon>asterids</taxon>
        <taxon>lamiids</taxon>
        <taxon>Gentianales</taxon>
        <taxon>Apocynaceae</taxon>
        <taxon>Rauvolfioideae</taxon>
        <taxon>Vinceae</taxon>
        <taxon>Catharanthinae</taxon>
        <taxon>Catharanthus</taxon>
    </lineage>
</organism>
<keyword evidence="2" id="KW-1185">Reference proteome</keyword>
<sequence>MGKQVTSMKKTSVQRLLSKKRKGCEGRSKRINTEPPLEESEDKLETSYKFENDEEGEGAHPGSGSGSSPNDNDLDIPIKTGGKFHINEEVARKRAMEEKEKTKAKLLKTKKAENEKQQEEVVEDEISKVVDCPVKIKPSLHKGGKEKAESTSLDHNDGYDLMSEEKAEKETTENDQVEMEQE</sequence>
<accession>A0ACC0AVM5</accession>
<comment type="caution">
    <text evidence="1">The sequence shown here is derived from an EMBL/GenBank/DDBJ whole genome shotgun (WGS) entry which is preliminary data.</text>
</comment>
<dbReference type="EMBL" id="CM044705">
    <property type="protein sequence ID" value="KAI5664169.1"/>
    <property type="molecule type" value="Genomic_DNA"/>
</dbReference>
<dbReference type="Proteomes" id="UP001060085">
    <property type="component" value="Linkage Group LG05"/>
</dbReference>
<gene>
    <name evidence="1" type="ORF">M9H77_23492</name>
</gene>
<protein>
    <submittedName>
        <fullName evidence="1">Uncharacterized protein</fullName>
    </submittedName>
</protein>
<evidence type="ECO:0000313" key="1">
    <source>
        <dbReference type="EMBL" id="KAI5664169.1"/>
    </source>
</evidence>
<name>A0ACC0AVM5_CATRO</name>
<reference evidence="2" key="1">
    <citation type="journal article" date="2023" name="Nat. Plants">
        <title>Single-cell RNA sequencing provides a high-resolution roadmap for understanding the multicellular compartmentation of specialized metabolism.</title>
        <authorList>
            <person name="Sun S."/>
            <person name="Shen X."/>
            <person name="Li Y."/>
            <person name="Li Y."/>
            <person name="Wang S."/>
            <person name="Li R."/>
            <person name="Zhang H."/>
            <person name="Shen G."/>
            <person name="Guo B."/>
            <person name="Wei J."/>
            <person name="Xu J."/>
            <person name="St-Pierre B."/>
            <person name="Chen S."/>
            <person name="Sun C."/>
        </authorList>
    </citation>
    <scope>NUCLEOTIDE SEQUENCE [LARGE SCALE GENOMIC DNA]</scope>
</reference>
<evidence type="ECO:0000313" key="2">
    <source>
        <dbReference type="Proteomes" id="UP001060085"/>
    </source>
</evidence>
<proteinExistence type="predicted"/>